<dbReference type="AlphaFoldDB" id="A0A6A4HBI7"/>
<evidence type="ECO:0000313" key="2">
    <source>
        <dbReference type="Proteomes" id="UP000799118"/>
    </source>
</evidence>
<gene>
    <name evidence="1" type="ORF">BT96DRAFT_997982</name>
</gene>
<accession>A0A6A4HBI7</accession>
<dbReference type="SUPFAM" id="SSF51735">
    <property type="entry name" value="NAD(P)-binding Rossmann-fold domains"/>
    <property type="match status" value="1"/>
</dbReference>
<dbReference type="PANTHER" id="PTHR43162">
    <property type="match status" value="1"/>
</dbReference>
<dbReference type="InterPro" id="IPR036291">
    <property type="entry name" value="NAD(P)-bd_dom_sf"/>
</dbReference>
<proteinExistence type="predicted"/>
<keyword evidence="2" id="KW-1185">Reference proteome</keyword>
<dbReference type="OrthoDB" id="419598at2759"/>
<organism evidence="1 2">
    <name type="scientific">Gymnopus androsaceus JB14</name>
    <dbReference type="NCBI Taxonomy" id="1447944"/>
    <lineage>
        <taxon>Eukaryota</taxon>
        <taxon>Fungi</taxon>
        <taxon>Dikarya</taxon>
        <taxon>Basidiomycota</taxon>
        <taxon>Agaricomycotina</taxon>
        <taxon>Agaricomycetes</taxon>
        <taxon>Agaricomycetidae</taxon>
        <taxon>Agaricales</taxon>
        <taxon>Marasmiineae</taxon>
        <taxon>Omphalotaceae</taxon>
        <taxon>Gymnopus</taxon>
    </lineage>
</organism>
<sequence length="281" mass="30768">MHLIIGTGKVSLPLAQLFHASNIPAISTNRSGSIPSPFTGVAFDWNDPSTYDNAFSRAAASDAIHCIFMTAPFTVHMLPAMKPFLDFAAKEKGVKRLVLLGGSMRPRGDPIHGAVHNYLVELGVEYAVIRPSWFFQNFQPGVIYGDPERGVVISTTGSAKVGFVDARDIADAAFRAMTDKEPLNGSYIIAKILSSVSGRTITHCNLSYKEFKEQAMRVIPEPFAEALADLEGTLRAGAEERLFLDGPPAGDGKDKEEIWKGKRTFQSYAEEIKDAWTKQVM</sequence>
<dbReference type="Gene3D" id="3.40.50.720">
    <property type="entry name" value="NAD(P)-binding Rossmann-like Domain"/>
    <property type="match status" value="1"/>
</dbReference>
<protein>
    <submittedName>
        <fullName evidence="1">NAD(P)-binding protein</fullName>
    </submittedName>
</protein>
<reference evidence="1" key="1">
    <citation type="journal article" date="2019" name="Environ. Microbiol.">
        <title>Fungal ecological strategies reflected in gene transcription - a case study of two litter decomposers.</title>
        <authorList>
            <person name="Barbi F."/>
            <person name="Kohler A."/>
            <person name="Barry K."/>
            <person name="Baskaran P."/>
            <person name="Daum C."/>
            <person name="Fauchery L."/>
            <person name="Ihrmark K."/>
            <person name="Kuo A."/>
            <person name="LaButti K."/>
            <person name="Lipzen A."/>
            <person name="Morin E."/>
            <person name="Grigoriev I.V."/>
            <person name="Henrissat B."/>
            <person name="Lindahl B."/>
            <person name="Martin F."/>
        </authorList>
    </citation>
    <scope>NUCLEOTIDE SEQUENCE</scope>
    <source>
        <strain evidence="1">JB14</strain>
    </source>
</reference>
<dbReference type="InterPro" id="IPR051604">
    <property type="entry name" value="Ergot_Alk_Oxidoreductase"/>
</dbReference>
<name>A0A6A4HBI7_9AGAR</name>
<dbReference type="Proteomes" id="UP000799118">
    <property type="component" value="Unassembled WGS sequence"/>
</dbReference>
<dbReference type="Gene3D" id="3.90.25.10">
    <property type="entry name" value="UDP-galactose 4-epimerase, domain 1"/>
    <property type="match status" value="1"/>
</dbReference>
<evidence type="ECO:0000313" key="1">
    <source>
        <dbReference type="EMBL" id="KAE9395093.1"/>
    </source>
</evidence>
<dbReference type="EMBL" id="ML769538">
    <property type="protein sequence ID" value="KAE9395093.1"/>
    <property type="molecule type" value="Genomic_DNA"/>
</dbReference>
<dbReference type="PANTHER" id="PTHR43162:SF1">
    <property type="entry name" value="PRESTALK A DIFFERENTIATION PROTEIN A"/>
    <property type="match status" value="1"/>
</dbReference>